<dbReference type="GO" id="GO:0005524">
    <property type="term" value="F:ATP binding"/>
    <property type="evidence" value="ECO:0007669"/>
    <property type="project" value="InterPro"/>
</dbReference>
<comment type="caution">
    <text evidence="2">The sequence shown here is derived from an EMBL/GenBank/DDBJ whole genome shotgun (WGS) entry which is preliminary data.</text>
</comment>
<dbReference type="AlphaFoldDB" id="A0A8H4XA75"/>
<sequence length="249" mass="28801">MEIHSSAERWDFTEEPRFVCTVIIFRRIDDYFWVNSYKRDRDLKAQVYDISEVNKIPESHIFPPFEGGLTKYEGANRSDRFIKQPYLTSYSNSDAIANRVLREARICQTIQEFPHRNVARYYGCCISSRSLIIGLCFECYAETLSERMGRGIKISDECLDQLKEGVLHLHSLGIVHNDLNQDNIMFHTLEDEEPVLIDFDSSAKRGEPLPAKRGPVPDGVFTAEFDNDLTAFERICLDIKFKQQDSLAK</sequence>
<dbReference type="OrthoDB" id="4062651at2759"/>
<evidence type="ECO:0000259" key="1">
    <source>
        <dbReference type="PROSITE" id="PS50011"/>
    </source>
</evidence>
<reference evidence="2" key="1">
    <citation type="journal article" date="2020" name="BMC Genomics">
        <title>Correction to: Identification and distribution of gene clusters required for synthesis of sphingolipid metabolism inhibitors in diverse species of the filamentous fungus Fusarium.</title>
        <authorList>
            <person name="Kim H.S."/>
            <person name="Lohmar J.M."/>
            <person name="Busman M."/>
            <person name="Brown D.W."/>
            <person name="Naumann T.A."/>
            <person name="Divon H.H."/>
            <person name="Lysoe E."/>
            <person name="Uhlig S."/>
            <person name="Proctor R.H."/>
        </authorList>
    </citation>
    <scope>NUCLEOTIDE SEQUENCE</scope>
    <source>
        <strain evidence="2">NRRL 20472</strain>
    </source>
</reference>
<dbReference type="PROSITE" id="PS50011">
    <property type="entry name" value="PROTEIN_KINASE_DOM"/>
    <property type="match status" value="1"/>
</dbReference>
<dbReference type="InterPro" id="IPR011009">
    <property type="entry name" value="Kinase-like_dom_sf"/>
</dbReference>
<dbReference type="Pfam" id="PF00069">
    <property type="entry name" value="Pkinase"/>
    <property type="match status" value="1"/>
</dbReference>
<gene>
    <name evidence="2" type="ORF">FSARC_4815</name>
</gene>
<protein>
    <recommendedName>
        <fullName evidence="1">Protein kinase domain-containing protein</fullName>
    </recommendedName>
</protein>
<dbReference type="SUPFAM" id="SSF56112">
    <property type="entry name" value="Protein kinase-like (PK-like)"/>
    <property type="match status" value="1"/>
</dbReference>
<evidence type="ECO:0000313" key="2">
    <source>
        <dbReference type="EMBL" id="KAF4967667.1"/>
    </source>
</evidence>
<evidence type="ECO:0000313" key="3">
    <source>
        <dbReference type="Proteomes" id="UP000622797"/>
    </source>
</evidence>
<dbReference type="EMBL" id="JABEXW010000227">
    <property type="protein sequence ID" value="KAF4967667.1"/>
    <property type="molecule type" value="Genomic_DNA"/>
</dbReference>
<dbReference type="InterPro" id="IPR000719">
    <property type="entry name" value="Prot_kinase_dom"/>
</dbReference>
<keyword evidence="3" id="KW-1185">Reference proteome</keyword>
<name>A0A8H4XA75_9HYPO</name>
<dbReference type="GO" id="GO:0004672">
    <property type="term" value="F:protein kinase activity"/>
    <property type="evidence" value="ECO:0007669"/>
    <property type="project" value="InterPro"/>
</dbReference>
<accession>A0A8H4XA75</accession>
<feature type="domain" description="Protein kinase" evidence="1">
    <location>
        <begin position="50"/>
        <end position="249"/>
    </location>
</feature>
<organism evidence="2 3">
    <name type="scientific">Fusarium sarcochroum</name>
    <dbReference type="NCBI Taxonomy" id="1208366"/>
    <lineage>
        <taxon>Eukaryota</taxon>
        <taxon>Fungi</taxon>
        <taxon>Dikarya</taxon>
        <taxon>Ascomycota</taxon>
        <taxon>Pezizomycotina</taxon>
        <taxon>Sordariomycetes</taxon>
        <taxon>Hypocreomycetidae</taxon>
        <taxon>Hypocreales</taxon>
        <taxon>Nectriaceae</taxon>
        <taxon>Fusarium</taxon>
        <taxon>Fusarium lateritium species complex</taxon>
    </lineage>
</organism>
<dbReference type="Gene3D" id="1.10.510.10">
    <property type="entry name" value="Transferase(Phosphotransferase) domain 1"/>
    <property type="match status" value="1"/>
</dbReference>
<reference evidence="2" key="2">
    <citation type="submission" date="2020-05" db="EMBL/GenBank/DDBJ databases">
        <authorList>
            <person name="Kim H.-S."/>
            <person name="Proctor R.H."/>
            <person name="Brown D.W."/>
        </authorList>
    </citation>
    <scope>NUCLEOTIDE SEQUENCE</scope>
    <source>
        <strain evidence="2">NRRL 20472</strain>
    </source>
</reference>
<proteinExistence type="predicted"/>
<dbReference type="Proteomes" id="UP000622797">
    <property type="component" value="Unassembled WGS sequence"/>
</dbReference>